<dbReference type="GO" id="GO:0004329">
    <property type="term" value="F:formate-tetrahydrofolate ligase activity"/>
    <property type="evidence" value="ECO:0007669"/>
    <property type="project" value="UniProtKB-UniRule"/>
</dbReference>
<evidence type="ECO:0000256" key="3">
    <source>
        <dbReference type="ARBA" id="ARBA00022598"/>
    </source>
</evidence>
<accession>A0A1F4R8L4</accession>
<dbReference type="HAMAP" id="MF_01543">
    <property type="entry name" value="FTHFS"/>
    <property type="match status" value="1"/>
</dbReference>
<organism evidence="7 8">
    <name type="scientific">candidate division WOR-1 bacterium RIFCSPLOWO2_02_FULL_46_20</name>
    <dbReference type="NCBI Taxonomy" id="1802567"/>
    <lineage>
        <taxon>Bacteria</taxon>
        <taxon>Bacillati</taxon>
        <taxon>Saganbacteria</taxon>
    </lineage>
</organism>
<comment type="caution">
    <text evidence="7">The sequence shown here is derived from an EMBL/GenBank/DDBJ whole genome shotgun (WGS) entry which is preliminary data.</text>
</comment>
<keyword evidence="3 6" id="KW-0436">Ligase</keyword>
<evidence type="ECO:0000256" key="2">
    <source>
        <dbReference type="ARBA" id="ARBA00022563"/>
    </source>
</evidence>
<feature type="binding site" evidence="6">
    <location>
        <begin position="65"/>
        <end position="72"/>
    </location>
    <ligand>
        <name>ATP</name>
        <dbReference type="ChEBI" id="CHEBI:30616"/>
    </ligand>
</feature>
<dbReference type="NCBIfam" id="NF010030">
    <property type="entry name" value="PRK13505.1"/>
    <property type="match status" value="1"/>
</dbReference>
<dbReference type="CDD" id="cd00477">
    <property type="entry name" value="FTHFS"/>
    <property type="match status" value="1"/>
</dbReference>
<dbReference type="AlphaFoldDB" id="A0A1F4R8L4"/>
<reference evidence="7 8" key="1">
    <citation type="journal article" date="2016" name="Nat. Commun.">
        <title>Thousands of microbial genomes shed light on interconnected biogeochemical processes in an aquifer system.</title>
        <authorList>
            <person name="Anantharaman K."/>
            <person name="Brown C.T."/>
            <person name="Hug L.A."/>
            <person name="Sharon I."/>
            <person name="Castelle C.J."/>
            <person name="Probst A.J."/>
            <person name="Thomas B.C."/>
            <person name="Singh A."/>
            <person name="Wilkins M.J."/>
            <person name="Karaoz U."/>
            <person name="Brodie E.L."/>
            <person name="Williams K.H."/>
            <person name="Hubbard S.S."/>
            <person name="Banfield J.F."/>
        </authorList>
    </citation>
    <scope>NUCLEOTIDE SEQUENCE [LARGE SCALE GENOMIC DNA]</scope>
</reference>
<comment type="catalytic activity">
    <reaction evidence="6">
        <text>(6S)-5,6,7,8-tetrahydrofolate + formate + ATP = (6R)-10-formyltetrahydrofolate + ADP + phosphate</text>
        <dbReference type="Rhea" id="RHEA:20221"/>
        <dbReference type="ChEBI" id="CHEBI:15740"/>
        <dbReference type="ChEBI" id="CHEBI:30616"/>
        <dbReference type="ChEBI" id="CHEBI:43474"/>
        <dbReference type="ChEBI" id="CHEBI:57453"/>
        <dbReference type="ChEBI" id="CHEBI:195366"/>
        <dbReference type="ChEBI" id="CHEBI:456216"/>
        <dbReference type="EC" id="6.3.4.3"/>
    </reaction>
</comment>
<dbReference type="InterPro" id="IPR000559">
    <property type="entry name" value="Formate_THF_ligase"/>
</dbReference>
<dbReference type="Gene3D" id="3.30.1510.10">
    <property type="entry name" value="Domain 2, N(10)-formyltetrahydrofolate synthetase"/>
    <property type="match status" value="1"/>
</dbReference>
<dbReference type="SUPFAM" id="SSF52540">
    <property type="entry name" value="P-loop containing nucleoside triphosphate hydrolases"/>
    <property type="match status" value="1"/>
</dbReference>
<dbReference type="PROSITE" id="PS00721">
    <property type="entry name" value="FTHFS_1"/>
    <property type="match status" value="1"/>
</dbReference>
<dbReference type="Gene3D" id="3.40.50.300">
    <property type="entry name" value="P-loop containing nucleotide triphosphate hydrolases"/>
    <property type="match status" value="1"/>
</dbReference>
<comment type="pathway">
    <text evidence="1 6">One-carbon metabolism; tetrahydrofolate interconversion.</text>
</comment>
<name>A0A1F4R8L4_UNCSA</name>
<dbReference type="Proteomes" id="UP000176938">
    <property type="component" value="Unassembled WGS sequence"/>
</dbReference>
<evidence type="ECO:0000256" key="5">
    <source>
        <dbReference type="ARBA" id="ARBA00022840"/>
    </source>
</evidence>
<dbReference type="EMBL" id="METP01000049">
    <property type="protein sequence ID" value="OGC04511.1"/>
    <property type="molecule type" value="Genomic_DNA"/>
</dbReference>
<protein>
    <recommendedName>
        <fullName evidence="6">Formate--tetrahydrofolate ligase</fullName>
        <ecNumber evidence="6">6.3.4.3</ecNumber>
    </recommendedName>
    <alternativeName>
        <fullName evidence="6">Formyltetrahydrofolate synthetase</fullName>
        <shortName evidence="6">FHS</shortName>
        <shortName evidence="6">FTHFS</shortName>
    </alternativeName>
</protein>
<comment type="similarity">
    <text evidence="6">Belongs to the formate--tetrahydrofolate ligase family.</text>
</comment>
<keyword evidence="4 6" id="KW-0547">Nucleotide-binding</keyword>
<evidence type="ECO:0000256" key="4">
    <source>
        <dbReference type="ARBA" id="ARBA00022741"/>
    </source>
</evidence>
<evidence type="ECO:0000313" key="8">
    <source>
        <dbReference type="Proteomes" id="UP000176938"/>
    </source>
</evidence>
<evidence type="ECO:0000256" key="6">
    <source>
        <dbReference type="HAMAP-Rule" id="MF_01543"/>
    </source>
</evidence>
<gene>
    <name evidence="6" type="primary">fhs</name>
    <name evidence="7" type="ORF">A3H38_02265</name>
</gene>
<sequence>MLTDIEIAQRSKIKNITDIADKAGIKTSEIDLHGCYKAKISLNVLKRLAGKKDGKLILVTTMTPTPRGEGKTTITIGLGQALKKLGKKTFICIREPSLGPVMGLKGGAAGGGYSQVIPMDDINLHLTGDMHMITSAHNLLTAMLYNHIHHGNYLNIDEDRLAWHRVMDMNDRSLRGMFAITASSEVMAILCLAKSVTDMKQRLGQIVIAYNKKGQPVRAREIKAEGAMTLLLWHALKPNLVQTLEGGPAFVHGGPFANIAHGCNSLIATRMALKLSDYVVTEAGFGSDLGAEKFFNIKCRVGELKPSAVVLVVTKQAVDRHGYANVARHVANLNKFGVPIVIAVNKKLDDSDHEIGEILDQCQAMGVRCFVSEVWARGGEGGKALAGEVIKLCAHDSKFQFLYDLGVSIREKIEIVAREIYGADEVIFTREAERDLEVLQQTGCSRLSICVAKTQYSLSDDKNAFGKPEGFKLTVRELKPSAGAGFVVVYTGAILTMPGLPEHPAAENMDISEDGKIVGLF</sequence>
<dbReference type="GO" id="GO:0035999">
    <property type="term" value="P:tetrahydrofolate interconversion"/>
    <property type="evidence" value="ECO:0007669"/>
    <property type="project" value="UniProtKB-UniRule"/>
</dbReference>
<dbReference type="EC" id="6.3.4.3" evidence="6"/>
<dbReference type="InterPro" id="IPR020628">
    <property type="entry name" value="Formate_THF_ligase_CS"/>
</dbReference>
<dbReference type="InterPro" id="IPR027417">
    <property type="entry name" value="P-loop_NTPase"/>
</dbReference>
<evidence type="ECO:0000256" key="1">
    <source>
        <dbReference type="ARBA" id="ARBA00004777"/>
    </source>
</evidence>
<keyword evidence="5 6" id="KW-0067">ATP-binding</keyword>
<keyword evidence="2 6" id="KW-0554">One-carbon metabolism</keyword>
<dbReference type="Pfam" id="PF01268">
    <property type="entry name" value="FTHFS"/>
    <property type="match status" value="1"/>
</dbReference>
<dbReference type="Gene3D" id="3.10.410.10">
    <property type="entry name" value="Formyltetrahydrofolate synthetase, domain 3"/>
    <property type="match status" value="1"/>
</dbReference>
<dbReference type="GO" id="GO:0005524">
    <property type="term" value="F:ATP binding"/>
    <property type="evidence" value="ECO:0007669"/>
    <property type="project" value="UniProtKB-UniRule"/>
</dbReference>
<evidence type="ECO:0000313" key="7">
    <source>
        <dbReference type="EMBL" id="OGC04511.1"/>
    </source>
</evidence>
<dbReference type="UniPathway" id="UPA00193"/>
<proteinExistence type="inferred from homology"/>